<dbReference type="eggNOG" id="KOG0027">
    <property type="taxonomic scope" value="Eukaryota"/>
</dbReference>
<feature type="compositionally biased region" description="Low complexity" evidence="4">
    <location>
        <begin position="23"/>
        <end position="40"/>
    </location>
</feature>
<feature type="region of interest" description="Disordered" evidence="4">
    <location>
        <begin position="1"/>
        <end position="138"/>
    </location>
</feature>
<feature type="domain" description="C2" evidence="5">
    <location>
        <begin position="118"/>
        <end position="241"/>
    </location>
</feature>
<evidence type="ECO:0000256" key="3">
    <source>
        <dbReference type="ARBA" id="ARBA00022837"/>
    </source>
</evidence>
<keyword evidence="2" id="KW-0677">Repeat</keyword>
<feature type="compositionally biased region" description="Pro residues" evidence="4">
    <location>
        <begin position="115"/>
        <end position="138"/>
    </location>
</feature>
<keyword evidence="3" id="KW-0106">Calcium</keyword>
<dbReference type="PROSITE" id="PS00018">
    <property type="entry name" value="EF_HAND_1"/>
    <property type="match status" value="2"/>
</dbReference>
<evidence type="ECO:0000313" key="8">
    <source>
        <dbReference type="Proteomes" id="UP000266841"/>
    </source>
</evidence>
<dbReference type="SUPFAM" id="SSF49562">
    <property type="entry name" value="C2 domain (Calcium/lipid-binding domain, CaLB)"/>
    <property type="match status" value="1"/>
</dbReference>
<dbReference type="OrthoDB" id="191686at2759"/>
<evidence type="ECO:0000259" key="6">
    <source>
        <dbReference type="PROSITE" id="PS50222"/>
    </source>
</evidence>
<feature type="domain" description="EF-hand" evidence="6">
    <location>
        <begin position="500"/>
        <end position="529"/>
    </location>
</feature>
<feature type="domain" description="EF-hand" evidence="6">
    <location>
        <begin position="462"/>
        <end position="497"/>
    </location>
</feature>
<feature type="domain" description="EF-hand" evidence="6">
    <location>
        <begin position="303"/>
        <end position="338"/>
    </location>
</feature>
<feature type="region of interest" description="Disordered" evidence="4">
    <location>
        <begin position="265"/>
        <end position="299"/>
    </location>
</feature>
<dbReference type="Pfam" id="PF00168">
    <property type="entry name" value="C2"/>
    <property type="match status" value="1"/>
</dbReference>
<proteinExistence type="predicted"/>
<evidence type="ECO:0000313" key="7">
    <source>
        <dbReference type="EMBL" id="EJK75543.1"/>
    </source>
</evidence>
<sequence length="614" mass="67817">MHVSFTGAPPRRSTLSSPPPGGLRPRMLDPPLGINAGRRAPTPPRGPPPTPPQGPPGHYIGRRSIAAAETSSPDPPSRPSSSEFGIKPTKPMMPTRLTPQRSRPAPPTAELVSRPSPPPGKPPPHVPTRAPPIVPQPQKPFGKLVVTVEKGINLKAGKGVFGTADPYVNLTLGKAKFSSSTHKNGGKNPEWMEDFTFEISTEQELELEVMDREVVGSDKFMGLAKIGILDWVAQGRYEGMVDVRDKSNHFAGQLLLCASFYRHGSRDDSAQRPKQPHRAKQAGPDQTGQGKENISIRTGNEEFTEREIVEAFRAFDLDKNNYVGAAEIRHVLLNIGERPTDEEVDEMIRMVDKNGDGQVRMRPGMSANPNTPLRLFNSHGCQQVAFDEFYKMVTGGRECPAGLRAAARHTSLGNVSVNIPGLATSPGGKAHGMPAGPEVMKMREAKRKALDEFSRHNNLKPESIKRAYRRLNVIDKKNSGVLDYTEFCEIMQVEPTKQSEDVFKGYDYNRSGLIDSKEFLLAMANFVGAGKDDKIKFCFSLFDVESTGRITYRELMKILKANHLAKTEAEVSRKAETIIAQCSHTHDAITFDEFVDVSRKFPNILFPSSNLKRW</sequence>
<dbReference type="PROSITE" id="PS50222">
    <property type="entry name" value="EF_HAND_2"/>
    <property type="match status" value="4"/>
</dbReference>
<dbReference type="InterPro" id="IPR018247">
    <property type="entry name" value="EF_Hand_1_Ca_BS"/>
</dbReference>
<dbReference type="SMART" id="SM00239">
    <property type="entry name" value="C2"/>
    <property type="match status" value="1"/>
</dbReference>
<dbReference type="FunFam" id="1.10.238.10:FF:000003">
    <property type="entry name" value="Calmodulin A"/>
    <property type="match status" value="1"/>
</dbReference>
<reference evidence="7 8" key="1">
    <citation type="journal article" date="2012" name="Genome Biol.">
        <title>Genome and low-iron response of an oceanic diatom adapted to chronic iron limitation.</title>
        <authorList>
            <person name="Lommer M."/>
            <person name="Specht M."/>
            <person name="Roy A.S."/>
            <person name="Kraemer L."/>
            <person name="Andreson R."/>
            <person name="Gutowska M.A."/>
            <person name="Wolf J."/>
            <person name="Bergner S.V."/>
            <person name="Schilhabel M.B."/>
            <person name="Klostermeier U.C."/>
            <person name="Beiko R.G."/>
            <person name="Rosenstiel P."/>
            <person name="Hippler M."/>
            <person name="Laroche J."/>
        </authorList>
    </citation>
    <scope>NUCLEOTIDE SEQUENCE [LARGE SCALE GENOMIC DNA]</scope>
    <source>
        <strain evidence="7 8">CCMP1005</strain>
    </source>
</reference>
<dbReference type="InterPro" id="IPR035892">
    <property type="entry name" value="C2_domain_sf"/>
</dbReference>
<evidence type="ECO:0000256" key="2">
    <source>
        <dbReference type="ARBA" id="ARBA00022737"/>
    </source>
</evidence>
<feature type="compositionally biased region" description="Pro residues" evidence="4">
    <location>
        <begin position="41"/>
        <end position="55"/>
    </location>
</feature>
<dbReference type="InterPro" id="IPR000008">
    <property type="entry name" value="C2_dom"/>
</dbReference>
<organism evidence="7 8">
    <name type="scientific">Thalassiosira oceanica</name>
    <name type="common">Marine diatom</name>
    <dbReference type="NCBI Taxonomy" id="159749"/>
    <lineage>
        <taxon>Eukaryota</taxon>
        <taxon>Sar</taxon>
        <taxon>Stramenopiles</taxon>
        <taxon>Ochrophyta</taxon>
        <taxon>Bacillariophyta</taxon>
        <taxon>Coscinodiscophyceae</taxon>
        <taxon>Thalassiosirophycidae</taxon>
        <taxon>Thalassiosirales</taxon>
        <taxon>Thalassiosiraceae</taxon>
        <taxon>Thalassiosira</taxon>
    </lineage>
</organism>
<dbReference type="GO" id="GO:0005509">
    <property type="term" value="F:calcium ion binding"/>
    <property type="evidence" value="ECO:0007669"/>
    <property type="project" value="InterPro"/>
</dbReference>
<feature type="compositionally biased region" description="Polar residues" evidence="4">
    <location>
        <begin position="284"/>
        <end position="298"/>
    </location>
</feature>
<gene>
    <name evidence="7" type="ORF">THAOC_02731</name>
</gene>
<dbReference type="CDD" id="cd00030">
    <property type="entry name" value="C2"/>
    <property type="match status" value="1"/>
</dbReference>
<dbReference type="InterPro" id="IPR002048">
    <property type="entry name" value="EF_hand_dom"/>
</dbReference>
<dbReference type="CDD" id="cd00051">
    <property type="entry name" value="EFh"/>
    <property type="match status" value="1"/>
</dbReference>
<dbReference type="SMART" id="SM00054">
    <property type="entry name" value="EFh"/>
    <property type="match status" value="5"/>
</dbReference>
<dbReference type="Pfam" id="PF13499">
    <property type="entry name" value="EF-hand_7"/>
    <property type="match status" value="1"/>
</dbReference>
<dbReference type="eggNOG" id="KOG0034">
    <property type="taxonomic scope" value="Eukaryota"/>
</dbReference>
<dbReference type="Proteomes" id="UP000266841">
    <property type="component" value="Unassembled WGS sequence"/>
</dbReference>
<dbReference type="InterPro" id="IPR011992">
    <property type="entry name" value="EF-hand-dom_pair"/>
</dbReference>
<dbReference type="AlphaFoldDB" id="K0T9Y1"/>
<comment type="caution">
    <text evidence="7">The sequence shown here is derived from an EMBL/GenBank/DDBJ whole genome shotgun (WGS) entry which is preliminary data.</text>
</comment>
<keyword evidence="8" id="KW-1185">Reference proteome</keyword>
<dbReference type="Pfam" id="PF13202">
    <property type="entry name" value="EF-hand_5"/>
    <property type="match status" value="1"/>
</dbReference>
<name>K0T9Y1_THAOC</name>
<dbReference type="Gene3D" id="1.10.238.10">
    <property type="entry name" value="EF-hand"/>
    <property type="match status" value="2"/>
</dbReference>
<dbReference type="EMBL" id="AGNL01002874">
    <property type="protein sequence ID" value="EJK75543.1"/>
    <property type="molecule type" value="Genomic_DNA"/>
</dbReference>
<dbReference type="SUPFAM" id="SSF47473">
    <property type="entry name" value="EF-hand"/>
    <property type="match status" value="2"/>
</dbReference>
<keyword evidence="1" id="KW-0479">Metal-binding</keyword>
<evidence type="ECO:0000259" key="5">
    <source>
        <dbReference type="PROSITE" id="PS50004"/>
    </source>
</evidence>
<dbReference type="PROSITE" id="PS50004">
    <property type="entry name" value="C2"/>
    <property type="match status" value="1"/>
</dbReference>
<dbReference type="Gene3D" id="2.60.40.150">
    <property type="entry name" value="C2 domain"/>
    <property type="match status" value="1"/>
</dbReference>
<protein>
    <submittedName>
        <fullName evidence="7">Uncharacterized protein</fullName>
    </submittedName>
</protein>
<dbReference type="PANTHER" id="PTHR45942">
    <property type="entry name" value="PROTEIN PHOSPATASE 3 REGULATORY SUBUNIT B ALPHA ISOFORM TYPE 1"/>
    <property type="match status" value="1"/>
</dbReference>
<evidence type="ECO:0000256" key="1">
    <source>
        <dbReference type="ARBA" id="ARBA00022723"/>
    </source>
</evidence>
<accession>K0T9Y1</accession>
<dbReference type="OMA" id="YAMVTKG"/>
<feature type="domain" description="EF-hand" evidence="6">
    <location>
        <begin position="530"/>
        <end position="565"/>
    </location>
</feature>
<evidence type="ECO:0000256" key="4">
    <source>
        <dbReference type="SAM" id="MobiDB-lite"/>
    </source>
</evidence>